<name>A0A7S0GHI2_9STRA</name>
<organism evidence="1">
    <name type="scientific">Proboscia inermis</name>
    <dbReference type="NCBI Taxonomy" id="420281"/>
    <lineage>
        <taxon>Eukaryota</taxon>
        <taxon>Sar</taxon>
        <taxon>Stramenopiles</taxon>
        <taxon>Ochrophyta</taxon>
        <taxon>Bacillariophyta</taxon>
        <taxon>Coscinodiscophyceae</taxon>
        <taxon>Rhizosoleniophycidae</taxon>
        <taxon>Rhizosoleniales</taxon>
        <taxon>Rhizosoleniaceae</taxon>
        <taxon>Proboscia</taxon>
    </lineage>
</organism>
<protein>
    <submittedName>
        <fullName evidence="1">Uncharacterized protein</fullName>
    </submittedName>
</protein>
<accession>A0A7S0GHI2</accession>
<gene>
    <name evidence="1" type="ORF">PINE0816_LOCUS14098</name>
</gene>
<dbReference type="EMBL" id="HBEL01030270">
    <property type="protein sequence ID" value="CAD8417963.1"/>
    <property type="molecule type" value="Transcribed_RNA"/>
</dbReference>
<reference evidence="1" key="1">
    <citation type="submission" date="2021-01" db="EMBL/GenBank/DDBJ databases">
        <authorList>
            <person name="Corre E."/>
            <person name="Pelletier E."/>
            <person name="Niang G."/>
            <person name="Scheremetjew M."/>
            <person name="Finn R."/>
            <person name="Kale V."/>
            <person name="Holt S."/>
            <person name="Cochrane G."/>
            <person name="Meng A."/>
            <person name="Brown T."/>
            <person name="Cohen L."/>
        </authorList>
    </citation>
    <scope>NUCLEOTIDE SEQUENCE</scope>
    <source>
        <strain evidence="1">CCAP1064/1</strain>
    </source>
</reference>
<proteinExistence type="predicted"/>
<dbReference type="AlphaFoldDB" id="A0A7S0GHI2"/>
<sequence length="138" mass="14828">MGGPTGSGTDVPFRLNLTQKDGQTARASLLRFGITSPRAPTLTLSLCFALVDYLINRPLDWTSGAGLRSSIVSVSTGILCPDTNFVLVIETDVVSRGNIANCNPVALRHLVSQPRVRRDCRLEHHDANLTTPKVTGGM</sequence>
<evidence type="ECO:0000313" key="1">
    <source>
        <dbReference type="EMBL" id="CAD8417963.1"/>
    </source>
</evidence>